<dbReference type="InterPro" id="IPR050411">
    <property type="entry name" value="AlphaKG_dependent_hydroxylases"/>
</dbReference>
<dbReference type="Gene3D" id="3.60.130.10">
    <property type="entry name" value="Clavaminate synthase-like"/>
    <property type="match status" value="1"/>
</dbReference>
<comment type="cofactor">
    <cofactor evidence="1">
        <name>Fe(2+)</name>
        <dbReference type="ChEBI" id="CHEBI:29033"/>
    </cofactor>
</comment>
<feature type="domain" description="TauD/TfdA-like" evidence="4">
    <location>
        <begin position="62"/>
        <end position="313"/>
    </location>
</feature>
<gene>
    <name evidence="5" type="ORF">FHX61_004637</name>
</gene>
<evidence type="ECO:0000259" key="4">
    <source>
        <dbReference type="Pfam" id="PF02668"/>
    </source>
</evidence>
<evidence type="ECO:0000256" key="3">
    <source>
        <dbReference type="ARBA" id="ARBA00023194"/>
    </source>
</evidence>
<dbReference type="AlphaFoldDB" id="A0A7W4YU84"/>
<evidence type="ECO:0000313" key="5">
    <source>
        <dbReference type="EMBL" id="MBB3009961.1"/>
    </source>
</evidence>
<organism evidence="5 6">
    <name type="scientific">Cupriavidus alkaliphilus</name>
    <dbReference type="NCBI Taxonomy" id="942866"/>
    <lineage>
        <taxon>Bacteria</taxon>
        <taxon>Pseudomonadati</taxon>
        <taxon>Pseudomonadota</taxon>
        <taxon>Betaproteobacteria</taxon>
        <taxon>Burkholderiales</taxon>
        <taxon>Burkholderiaceae</taxon>
        <taxon>Cupriavidus</taxon>
    </lineage>
</organism>
<dbReference type="InterPro" id="IPR003819">
    <property type="entry name" value="TauD/TfdA-like"/>
</dbReference>
<keyword evidence="3" id="KW-0045">Antibiotic biosynthesis</keyword>
<accession>A0A7W4YU84</accession>
<evidence type="ECO:0000256" key="2">
    <source>
        <dbReference type="ARBA" id="ARBA00023002"/>
    </source>
</evidence>
<proteinExistence type="predicted"/>
<dbReference type="PANTHER" id="PTHR10696:SF56">
    <property type="entry name" value="TAUD_TFDA-LIKE DOMAIN-CONTAINING PROTEIN"/>
    <property type="match status" value="1"/>
</dbReference>
<sequence>MTAASITPSPDYIRSSRAAWSVSDITADTSWIYPLSEAEGQELLAATRAGFQPGKSLFDYRKADFPLDRVLAPLAAAFREVRDGRGMALIKNLPREGVSPEDFEMMTWVIGLHFGVARPQDRASRYLNKVKDVGGAYRSPTGRGYSSNAELDFHVDGSDIVLLSCYNQAPVGGMSMCTSSVRAYEVVQQERPDLAQQLLTRFPFSRNGEQCEGEPAWVNAPIYGFEDGRVFCVWNRNRVENAQRLGGVPELTGKQREAIGYLDAVVRRPDLMYCMHLEAGDLQLLSNQTVLHSRTHFVDHPDEDQKRTLFRLWLAMPDSLRLPAGWECYSGTREPGTVRGGTKGHHYDEHCLRFDTEQGLAMGMRLA</sequence>
<comment type="caution">
    <text evidence="5">The sequence shown here is derived from an EMBL/GenBank/DDBJ whole genome shotgun (WGS) entry which is preliminary data.</text>
</comment>
<name>A0A7W4YU84_9BURK</name>
<dbReference type="Proteomes" id="UP000578036">
    <property type="component" value="Unassembled WGS sequence"/>
</dbReference>
<dbReference type="Pfam" id="PF02668">
    <property type="entry name" value="TauD"/>
    <property type="match status" value="1"/>
</dbReference>
<keyword evidence="2" id="KW-0560">Oxidoreductase</keyword>
<dbReference type="RefSeq" id="WP_183300307.1">
    <property type="nucleotide sequence ID" value="NZ_JACHWF010000006.1"/>
</dbReference>
<dbReference type="GO" id="GO:0017000">
    <property type="term" value="P:antibiotic biosynthetic process"/>
    <property type="evidence" value="ECO:0007669"/>
    <property type="project" value="UniProtKB-KW"/>
</dbReference>
<evidence type="ECO:0000256" key="1">
    <source>
        <dbReference type="ARBA" id="ARBA00001954"/>
    </source>
</evidence>
<dbReference type="PANTHER" id="PTHR10696">
    <property type="entry name" value="GAMMA-BUTYROBETAINE HYDROXYLASE-RELATED"/>
    <property type="match status" value="1"/>
</dbReference>
<keyword evidence="6" id="KW-1185">Reference proteome</keyword>
<protein>
    <recommendedName>
        <fullName evidence="4">TauD/TfdA-like domain-containing protein</fullName>
    </recommendedName>
</protein>
<dbReference type="EMBL" id="JACHWF010000006">
    <property type="protein sequence ID" value="MBB3009961.1"/>
    <property type="molecule type" value="Genomic_DNA"/>
</dbReference>
<evidence type="ECO:0000313" key="6">
    <source>
        <dbReference type="Proteomes" id="UP000578036"/>
    </source>
</evidence>
<dbReference type="SUPFAM" id="SSF51197">
    <property type="entry name" value="Clavaminate synthase-like"/>
    <property type="match status" value="1"/>
</dbReference>
<reference evidence="5 6" key="1">
    <citation type="submission" date="2020-08" db="EMBL/GenBank/DDBJ databases">
        <title>Genomic Encyclopedia of Type Strains, Phase IV (KMG-V): Genome sequencing to study the core and pangenomes of soil and plant-associated prokaryotes.</title>
        <authorList>
            <person name="Whitman W."/>
        </authorList>
    </citation>
    <scope>NUCLEOTIDE SEQUENCE [LARGE SCALE GENOMIC DNA]</scope>
    <source>
        <strain evidence="5 6">SLV-2362</strain>
    </source>
</reference>
<dbReference type="GO" id="GO:0016706">
    <property type="term" value="F:2-oxoglutarate-dependent dioxygenase activity"/>
    <property type="evidence" value="ECO:0007669"/>
    <property type="project" value="UniProtKB-ARBA"/>
</dbReference>
<dbReference type="InterPro" id="IPR042098">
    <property type="entry name" value="TauD-like_sf"/>
</dbReference>